<protein>
    <submittedName>
        <fullName evidence="1">Fructose-2,6-bisphosphatase</fullName>
    </submittedName>
</protein>
<dbReference type="OrthoDB" id="5296884at2"/>
<dbReference type="PANTHER" id="PTHR48100:SF1">
    <property type="entry name" value="HISTIDINE PHOSPHATASE FAMILY PROTEIN-RELATED"/>
    <property type="match status" value="1"/>
</dbReference>
<proteinExistence type="predicted"/>
<dbReference type="CDD" id="cd07067">
    <property type="entry name" value="HP_PGM_like"/>
    <property type="match status" value="1"/>
</dbReference>
<dbReference type="GO" id="GO:0005737">
    <property type="term" value="C:cytoplasm"/>
    <property type="evidence" value="ECO:0007669"/>
    <property type="project" value="TreeGrafter"/>
</dbReference>
<keyword evidence="2" id="KW-1185">Reference proteome</keyword>
<dbReference type="SMART" id="SM00855">
    <property type="entry name" value="PGAM"/>
    <property type="match status" value="1"/>
</dbReference>
<dbReference type="GO" id="GO:0016791">
    <property type="term" value="F:phosphatase activity"/>
    <property type="evidence" value="ECO:0007669"/>
    <property type="project" value="TreeGrafter"/>
</dbReference>
<dbReference type="PIRSF" id="PIRSF000709">
    <property type="entry name" value="6PFK_2-Ptase"/>
    <property type="match status" value="1"/>
</dbReference>
<dbReference type="Pfam" id="PF00300">
    <property type="entry name" value="His_Phos_1"/>
    <property type="match status" value="1"/>
</dbReference>
<dbReference type="AlphaFoldDB" id="A0A0A0BKI0"/>
<gene>
    <name evidence="1" type="ORF">N869_12250</name>
</gene>
<dbReference type="EMBL" id="AXCZ01000386">
    <property type="protein sequence ID" value="KGM08355.1"/>
    <property type="molecule type" value="Genomic_DNA"/>
</dbReference>
<dbReference type="InterPro" id="IPR029033">
    <property type="entry name" value="His_PPase_superfam"/>
</dbReference>
<dbReference type="InterPro" id="IPR050275">
    <property type="entry name" value="PGM_Phosphatase"/>
</dbReference>
<dbReference type="SUPFAM" id="SSF53254">
    <property type="entry name" value="Phosphoglycerate mutase-like"/>
    <property type="match status" value="1"/>
</dbReference>
<evidence type="ECO:0000313" key="1">
    <source>
        <dbReference type="EMBL" id="KGM08355.1"/>
    </source>
</evidence>
<dbReference type="InterPro" id="IPR013078">
    <property type="entry name" value="His_Pase_superF_clade-1"/>
</dbReference>
<name>A0A0A0BKI0_9CELL</name>
<dbReference type="PANTHER" id="PTHR48100">
    <property type="entry name" value="BROAD-SPECIFICITY PHOSPHATASE YOR283W-RELATED"/>
    <property type="match status" value="1"/>
</dbReference>
<dbReference type="Gene3D" id="3.40.50.1240">
    <property type="entry name" value="Phosphoglycerate mutase-like"/>
    <property type="match status" value="1"/>
</dbReference>
<sequence>MRFDDARPVTVVLVRHGETELTERKALSGSSEPGPALTARGRVQAAQAADLVFRIGTGVWPDLPRPGRLLASPMVRTQETGAVLGRRLGLVVETHEAFAEVDFGEWQGLQVSDVEDRWPGLLRTWYEDTTVPAPGGESLDGLVDRVGGGLAELLAQGVDRTVVVATHAMAIRAAVGVTLGLPGRALAWLRVLPGSVTVVRWWPDGSRELVCAGLQPDL</sequence>
<accession>A0A0A0BKI0</accession>
<evidence type="ECO:0000313" key="2">
    <source>
        <dbReference type="Proteomes" id="UP000054314"/>
    </source>
</evidence>
<reference evidence="1 2" key="1">
    <citation type="submission" date="2013-08" db="EMBL/GenBank/DDBJ databases">
        <title>Genome sequencing of Cellulomonas bogoriensis 69B4.</title>
        <authorList>
            <person name="Chen F."/>
            <person name="Li Y."/>
            <person name="Wang G."/>
        </authorList>
    </citation>
    <scope>NUCLEOTIDE SEQUENCE [LARGE SCALE GENOMIC DNA]</scope>
    <source>
        <strain evidence="1 2">69B4</strain>
    </source>
</reference>
<dbReference type="Proteomes" id="UP000054314">
    <property type="component" value="Unassembled WGS sequence"/>
</dbReference>
<organism evidence="1 2">
    <name type="scientific">Cellulomonas bogoriensis 69B4 = DSM 16987</name>
    <dbReference type="NCBI Taxonomy" id="1386082"/>
    <lineage>
        <taxon>Bacteria</taxon>
        <taxon>Bacillati</taxon>
        <taxon>Actinomycetota</taxon>
        <taxon>Actinomycetes</taxon>
        <taxon>Micrococcales</taxon>
        <taxon>Cellulomonadaceae</taxon>
        <taxon>Cellulomonas</taxon>
    </lineage>
</organism>
<comment type="caution">
    <text evidence="1">The sequence shown here is derived from an EMBL/GenBank/DDBJ whole genome shotgun (WGS) entry which is preliminary data.</text>
</comment>